<evidence type="ECO:0000256" key="3">
    <source>
        <dbReference type="ARBA" id="ARBA00023014"/>
    </source>
</evidence>
<evidence type="ECO:0000313" key="5">
    <source>
        <dbReference type="EMBL" id="OBS08826.1"/>
    </source>
</evidence>
<proteinExistence type="predicted"/>
<dbReference type="AlphaFoldDB" id="A0A1A6C2N7"/>
<keyword evidence="3" id="KW-0411">Iron-sulfur</keyword>
<name>A0A1A6C2N7_9GAMM</name>
<keyword evidence="6" id="KW-1185">Reference proteome</keyword>
<dbReference type="PANTHER" id="PTHR40447:SF1">
    <property type="entry name" value="ANAEROBIC SULFITE REDUCTASE SUBUNIT A"/>
    <property type="match status" value="1"/>
</dbReference>
<dbReference type="PANTHER" id="PTHR40447">
    <property type="entry name" value="ANAEROBIC SULFITE REDUCTASE SUBUNIT A"/>
    <property type="match status" value="1"/>
</dbReference>
<evidence type="ECO:0000256" key="1">
    <source>
        <dbReference type="ARBA" id="ARBA00022723"/>
    </source>
</evidence>
<evidence type="ECO:0000313" key="6">
    <source>
        <dbReference type="Proteomes" id="UP000029273"/>
    </source>
</evidence>
<dbReference type="InterPro" id="IPR017896">
    <property type="entry name" value="4Fe4S_Fe-S-bd"/>
</dbReference>
<dbReference type="EMBL" id="JQSG02000006">
    <property type="protein sequence ID" value="OBS08826.1"/>
    <property type="molecule type" value="Genomic_DNA"/>
</dbReference>
<sequence>MSIVTTEQGFLARAGLDRLIDALRARDYAVIGPRVRDGAIVYGSIGAAADLPTGVRDAQSPGRYALEPSPLARQFAWANGPQALKPLVFRPRERLWASWRTPTGELHFGAAAEAIEPTAVIGVRACDLAALELQDRHFLREPFPDPAYRARRDALFLVAVHCTHPADTCFCASTGDGPEAESGFDLALHEIDDGFIVAAGSDVGAAVLAGLDLPAADQARMDAARAGVAAAAAAQSRALPSQDLRATLLERLESPHWDAVAERCLSCGNCTAVCPTCFCHAEFDEPASDGIVSEHYRQWDSCFTAGHSYLHGIVIRAETRARYRQWLTHKLAHWHDQYGRSGCVGCGRCISWCPVGIDLTAEVVALAGEGKA</sequence>
<feature type="domain" description="4Fe-4S ferredoxin-type" evidence="4">
    <location>
        <begin position="253"/>
        <end position="286"/>
    </location>
</feature>
<dbReference type="Gene3D" id="1.10.1060.10">
    <property type="entry name" value="Alpha-helical ferredoxin"/>
    <property type="match status" value="1"/>
</dbReference>
<dbReference type="GO" id="GO:0051536">
    <property type="term" value="F:iron-sulfur cluster binding"/>
    <property type="evidence" value="ECO:0007669"/>
    <property type="project" value="UniProtKB-KW"/>
</dbReference>
<accession>A0A1A6C2N7</accession>
<dbReference type="InterPro" id="IPR017900">
    <property type="entry name" value="4Fe4S_Fe_S_CS"/>
</dbReference>
<keyword evidence="1" id="KW-0479">Metal-binding</keyword>
<dbReference type="STRING" id="160660.BJI67_05320"/>
<dbReference type="GO" id="GO:0046872">
    <property type="term" value="F:metal ion binding"/>
    <property type="evidence" value="ECO:0007669"/>
    <property type="project" value="UniProtKB-KW"/>
</dbReference>
<dbReference type="Pfam" id="PF17179">
    <property type="entry name" value="Fer4_22"/>
    <property type="match status" value="1"/>
</dbReference>
<keyword evidence="2" id="KW-0408">Iron</keyword>
<reference evidence="5 6" key="1">
    <citation type="journal article" date="2014" name="Genome Announc.">
        <title>Draft Genome Sequence of the Iron-Oxidizing, Acidophilic, and Halotolerant 'Thiobacillus prosperus' Type Strain DSM 5130.</title>
        <authorList>
            <person name="Ossandon F.J."/>
            <person name="Cardenas J.P."/>
            <person name="Corbett M."/>
            <person name="Quatrini R."/>
            <person name="Holmes D.S."/>
            <person name="Watkin E."/>
        </authorList>
    </citation>
    <scope>NUCLEOTIDE SEQUENCE [LARGE SCALE GENOMIC DNA]</scope>
    <source>
        <strain evidence="5 6">DSM 5130</strain>
    </source>
</reference>
<dbReference type="PROSITE" id="PS51379">
    <property type="entry name" value="4FE4S_FER_2"/>
    <property type="match status" value="2"/>
</dbReference>
<evidence type="ECO:0000259" key="4">
    <source>
        <dbReference type="PROSITE" id="PS51379"/>
    </source>
</evidence>
<dbReference type="PROSITE" id="PS00198">
    <property type="entry name" value="4FE4S_FER_1"/>
    <property type="match status" value="2"/>
</dbReference>
<evidence type="ECO:0000256" key="2">
    <source>
        <dbReference type="ARBA" id="ARBA00023004"/>
    </source>
</evidence>
<dbReference type="RefSeq" id="WP_236717331.1">
    <property type="nucleotide sequence ID" value="NZ_JQSG02000006.1"/>
</dbReference>
<dbReference type="InterPro" id="IPR009051">
    <property type="entry name" value="Helical_ferredxn"/>
</dbReference>
<dbReference type="Proteomes" id="UP000029273">
    <property type="component" value="Unassembled WGS sequence"/>
</dbReference>
<gene>
    <name evidence="5" type="ORF">Thpro_023076</name>
</gene>
<comment type="caution">
    <text evidence="5">The sequence shown here is derived from an EMBL/GenBank/DDBJ whole genome shotgun (WGS) entry which is preliminary data.</text>
</comment>
<organism evidence="5 6">
    <name type="scientific">Acidihalobacter prosperus</name>
    <dbReference type="NCBI Taxonomy" id="160660"/>
    <lineage>
        <taxon>Bacteria</taxon>
        <taxon>Pseudomonadati</taxon>
        <taxon>Pseudomonadota</taxon>
        <taxon>Gammaproteobacteria</taxon>
        <taxon>Chromatiales</taxon>
        <taxon>Ectothiorhodospiraceae</taxon>
        <taxon>Acidihalobacter</taxon>
    </lineage>
</organism>
<dbReference type="SUPFAM" id="SSF46548">
    <property type="entry name" value="alpha-helical ferredoxin"/>
    <property type="match status" value="1"/>
</dbReference>
<feature type="domain" description="4Fe-4S ferredoxin-type" evidence="4">
    <location>
        <begin position="334"/>
        <end position="362"/>
    </location>
</feature>
<protein>
    <submittedName>
        <fullName evidence="5">Ferredoxin</fullName>
    </submittedName>
</protein>